<gene>
    <name evidence="1" type="ORF">TNIN_92611</name>
</gene>
<dbReference type="OrthoDB" id="6471782at2759"/>
<name>A0A8X6XW88_9ARAC</name>
<dbReference type="Proteomes" id="UP000886998">
    <property type="component" value="Unassembled WGS sequence"/>
</dbReference>
<evidence type="ECO:0000313" key="1">
    <source>
        <dbReference type="EMBL" id="GFY60744.1"/>
    </source>
</evidence>
<dbReference type="EMBL" id="BMAV01013276">
    <property type="protein sequence ID" value="GFY60744.1"/>
    <property type="molecule type" value="Genomic_DNA"/>
</dbReference>
<accession>A0A8X6XW88</accession>
<protein>
    <submittedName>
        <fullName evidence="1">Uncharacterized protein</fullName>
    </submittedName>
</protein>
<dbReference type="AlphaFoldDB" id="A0A8X6XW88"/>
<keyword evidence="2" id="KW-1185">Reference proteome</keyword>
<sequence>MDASPSPHVKSSVDYKDQCRSLLDSNYWEGLFLYNAVPPPIPLKLTPLELSLKSTYTRPPYIKCGKKWLDEENGPLPFGVPVLLKEHLLNGQTQTMANFGDPTVHFHEAAILSACSVGTSWTLLE</sequence>
<comment type="caution">
    <text evidence="1">The sequence shown here is derived from an EMBL/GenBank/DDBJ whole genome shotgun (WGS) entry which is preliminary data.</text>
</comment>
<reference evidence="1" key="1">
    <citation type="submission" date="2020-08" db="EMBL/GenBank/DDBJ databases">
        <title>Multicomponent nature underlies the extraordinary mechanical properties of spider dragline silk.</title>
        <authorList>
            <person name="Kono N."/>
            <person name="Nakamura H."/>
            <person name="Mori M."/>
            <person name="Yoshida Y."/>
            <person name="Ohtoshi R."/>
            <person name="Malay A.D."/>
            <person name="Moran D.A.P."/>
            <person name="Tomita M."/>
            <person name="Numata K."/>
            <person name="Arakawa K."/>
        </authorList>
    </citation>
    <scope>NUCLEOTIDE SEQUENCE</scope>
</reference>
<evidence type="ECO:0000313" key="2">
    <source>
        <dbReference type="Proteomes" id="UP000886998"/>
    </source>
</evidence>
<proteinExistence type="predicted"/>
<organism evidence="1 2">
    <name type="scientific">Trichonephila inaurata madagascariensis</name>
    <dbReference type="NCBI Taxonomy" id="2747483"/>
    <lineage>
        <taxon>Eukaryota</taxon>
        <taxon>Metazoa</taxon>
        <taxon>Ecdysozoa</taxon>
        <taxon>Arthropoda</taxon>
        <taxon>Chelicerata</taxon>
        <taxon>Arachnida</taxon>
        <taxon>Araneae</taxon>
        <taxon>Araneomorphae</taxon>
        <taxon>Entelegynae</taxon>
        <taxon>Araneoidea</taxon>
        <taxon>Nephilidae</taxon>
        <taxon>Trichonephila</taxon>
        <taxon>Trichonephila inaurata</taxon>
    </lineage>
</organism>